<dbReference type="NCBIfam" id="TIGR00901">
    <property type="entry name" value="2A0125"/>
    <property type="match status" value="1"/>
</dbReference>
<comment type="caution">
    <text evidence="8">The sequence shown here is derived from an EMBL/GenBank/DDBJ whole genome shotgun (WGS) entry which is preliminary data.</text>
</comment>
<dbReference type="PANTHER" id="PTHR12778">
    <property type="entry name" value="SOLUTE CARRIER FAMILY 33 ACETYL-COA TRANSPORTER -RELATED"/>
    <property type="match status" value="1"/>
</dbReference>
<dbReference type="AlphaFoldDB" id="A0A2P8EYR9"/>
<dbReference type="Pfam" id="PF07690">
    <property type="entry name" value="MFS_1"/>
    <property type="match status" value="1"/>
</dbReference>
<dbReference type="PROSITE" id="PS50850">
    <property type="entry name" value="MFS"/>
    <property type="match status" value="1"/>
</dbReference>
<comment type="subcellular location">
    <subcellularLocation>
        <location evidence="1">Membrane</location>
        <topology evidence="1">Multi-pass membrane protein</topology>
    </subcellularLocation>
</comment>
<keyword evidence="5 6" id="KW-0472">Membrane</keyword>
<feature type="transmembrane region" description="Helical" evidence="6">
    <location>
        <begin position="413"/>
        <end position="431"/>
    </location>
</feature>
<feature type="transmembrane region" description="Helical" evidence="6">
    <location>
        <begin position="113"/>
        <end position="137"/>
    </location>
</feature>
<dbReference type="PANTHER" id="PTHR12778:SF10">
    <property type="entry name" value="MAJOR FACILITATOR SUPERFAMILY DOMAIN-CONTAINING PROTEIN 3"/>
    <property type="match status" value="1"/>
</dbReference>
<keyword evidence="2" id="KW-0813">Transport</keyword>
<gene>
    <name evidence="8" type="ORF">CLV44_10770</name>
</gene>
<evidence type="ECO:0000256" key="1">
    <source>
        <dbReference type="ARBA" id="ARBA00004141"/>
    </source>
</evidence>
<evidence type="ECO:0000259" key="7">
    <source>
        <dbReference type="PROSITE" id="PS50850"/>
    </source>
</evidence>
<evidence type="ECO:0000256" key="2">
    <source>
        <dbReference type="ARBA" id="ARBA00022448"/>
    </source>
</evidence>
<sequence>MPQAWKETFSRYRDIRLLWIFLMGCSSGFPFLLTGSILSGWLTDAGIKRAEVGLLGSVAIVYAINFLWAPLVDRVHLPLIGRLGQRRSWILVTQAMMLAFTLLLATVDPTSHLLMAGLFAFGIAASSATQDIAVDAFRIDQFAPHERDYLPPAAAIAIIGWWTGYSWPGYLAFTQADNLGWSTIYLMMAGVIMLLMLFTLLVREPDTGRDRLQEQADRQYQRQLHGHRWLSWVAVTVVEPFAEFFRKNGVKVALMLLLFIFLFKIGEAFLGRMSVVFYKEIGFSNEQVGEYTKLFGWFLTVSFTLLGSLFNTRFGIVKGLLLGGSAMAASNLMFAVLASTGPIEWLLVLTLVIDNFTTAFSTVAFVSFLTLLTGRAFSATQYALLASLGNLGRTTLAGLSGYSVDWLGSWERFFVVTALMVLPSLCMLWMLRDRFNGISENSEGSAHKKYK</sequence>
<feature type="transmembrane region" description="Helical" evidence="6">
    <location>
        <begin position="179"/>
        <end position="202"/>
    </location>
</feature>
<dbReference type="OrthoDB" id="9787815at2"/>
<feature type="transmembrane region" description="Helical" evidence="6">
    <location>
        <begin position="252"/>
        <end position="274"/>
    </location>
</feature>
<dbReference type="EMBL" id="PYGI01000007">
    <property type="protein sequence ID" value="PSL14619.1"/>
    <property type="molecule type" value="Genomic_DNA"/>
</dbReference>
<dbReference type="InterPro" id="IPR004752">
    <property type="entry name" value="AmpG_permease/AT-1"/>
</dbReference>
<dbReference type="SUPFAM" id="SSF103473">
    <property type="entry name" value="MFS general substrate transporter"/>
    <property type="match status" value="1"/>
</dbReference>
<evidence type="ECO:0000313" key="8">
    <source>
        <dbReference type="EMBL" id="PSL14619.1"/>
    </source>
</evidence>
<evidence type="ECO:0000256" key="4">
    <source>
        <dbReference type="ARBA" id="ARBA00022989"/>
    </source>
</evidence>
<evidence type="ECO:0000256" key="6">
    <source>
        <dbReference type="SAM" id="Phobius"/>
    </source>
</evidence>
<feature type="transmembrane region" description="Helical" evidence="6">
    <location>
        <begin position="294"/>
        <end position="312"/>
    </location>
</feature>
<name>A0A2P8EYR9_9GAMM</name>
<evidence type="ECO:0000256" key="3">
    <source>
        <dbReference type="ARBA" id="ARBA00022692"/>
    </source>
</evidence>
<dbReference type="Proteomes" id="UP000242133">
    <property type="component" value="Unassembled WGS sequence"/>
</dbReference>
<evidence type="ECO:0000313" key="9">
    <source>
        <dbReference type="Proteomes" id="UP000242133"/>
    </source>
</evidence>
<dbReference type="GO" id="GO:0022857">
    <property type="term" value="F:transmembrane transporter activity"/>
    <property type="evidence" value="ECO:0007669"/>
    <property type="project" value="InterPro"/>
</dbReference>
<evidence type="ECO:0000256" key="5">
    <source>
        <dbReference type="ARBA" id="ARBA00023136"/>
    </source>
</evidence>
<reference evidence="8 9" key="1">
    <citation type="submission" date="2018-03" db="EMBL/GenBank/DDBJ databases">
        <title>Genomic Encyclopedia of Archaeal and Bacterial Type Strains, Phase II (KMG-II): from individual species to whole genera.</title>
        <authorList>
            <person name="Goeker M."/>
        </authorList>
    </citation>
    <scope>NUCLEOTIDE SEQUENCE [LARGE SCALE GENOMIC DNA]</scope>
    <source>
        <strain evidence="8 9">DSM 17586</strain>
    </source>
</reference>
<feature type="transmembrane region" description="Helical" evidence="6">
    <location>
        <begin position="345"/>
        <end position="370"/>
    </location>
</feature>
<feature type="transmembrane region" description="Helical" evidence="6">
    <location>
        <begin position="149"/>
        <end position="167"/>
    </location>
</feature>
<keyword evidence="3 6" id="KW-0812">Transmembrane</keyword>
<proteinExistence type="predicted"/>
<keyword evidence="4 6" id="KW-1133">Transmembrane helix</keyword>
<feature type="transmembrane region" description="Helical" evidence="6">
    <location>
        <begin position="50"/>
        <end position="68"/>
    </location>
</feature>
<dbReference type="Gene3D" id="1.20.1250.20">
    <property type="entry name" value="MFS general substrate transporter like domains"/>
    <property type="match status" value="2"/>
</dbReference>
<dbReference type="InterPro" id="IPR036259">
    <property type="entry name" value="MFS_trans_sf"/>
</dbReference>
<dbReference type="InterPro" id="IPR020846">
    <property type="entry name" value="MFS_dom"/>
</dbReference>
<dbReference type="InterPro" id="IPR011701">
    <property type="entry name" value="MFS"/>
</dbReference>
<dbReference type="RefSeq" id="WP_106591265.1">
    <property type="nucleotide sequence ID" value="NZ_PYGI01000007.1"/>
</dbReference>
<organism evidence="8 9">
    <name type="scientific">Marinobacterium halophilum</name>
    <dbReference type="NCBI Taxonomy" id="267374"/>
    <lineage>
        <taxon>Bacteria</taxon>
        <taxon>Pseudomonadati</taxon>
        <taxon>Pseudomonadota</taxon>
        <taxon>Gammaproteobacteria</taxon>
        <taxon>Oceanospirillales</taxon>
        <taxon>Oceanospirillaceae</taxon>
        <taxon>Marinobacterium</taxon>
    </lineage>
</organism>
<accession>A0A2P8EYR9</accession>
<protein>
    <submittedName>
        <fullName evidence="8">PAT family beta-lactamase induction signal transducer AmpG</fullName>
    </submittedName>
</protein>
<feature type="transmembrane region" description="Helical" evidence="6">
    <location>
        <begin position="17"/>
        <end position="38"/>
    </location>
</feature>
<keyword evidence="9" id="KW-1185">Reference proteome</keyword>
<feature type="transmembrane region" description="Helical" evidence="6">
    <location>
        <begin position="89"/>
        <end position="107"/>
    </location>
</feature>
<feature type="transmembrane region" description="Helical" evidence="6">
    <location>
        <begin position="319"/>
        <end position="339"/>
    </location>
</feature>
<feature type="domain" description="Major facilitator superfamily (MFS) profile" evidence="7">
    <location>
        <begin position="16"/>
        <end position="435"/>
    </location>
</feature>
<dbReference type="GO" id="GO:0016020">
    <property type="term" value="C:membrane"/>
    <property type="evidence" value="ECO:0007669"/>
    <property type="project" value="UniProtKB-SubCell"/>
</dbReference>